<protein>
    <submittedName>
        <fullName evidence="1">Uncharacterized protein</fullName>
    </submittedName>
</protein>
<reference evidence="1" key="1">
    <citation type="journal article" date="2015" name="Nature">
        <title>Complex archaea that bridge the gap between prokaryotes and eukaryotes.</title>
        <authorList>
            <person name="Spang A."/>
            <person name="Saw J.H."/>
            <person name="Jorgensen S.L."/>
            <person name="Zaremba-Niedzwiedzka K."/>
            <person name="Martijn J."/>
            <person name="Lind A.E."/>
            <person name="van Eijk R."/>
            <person name="Schleper C."/>
            <person name="Guy L."/>
            <person name="Ettema T.J."/>
        </authorList>
    </citation>
    <scope>NUCLEOTIDE SEQUENCE</scope>
</reference>
<organism evidence="1">
    <name type="scientific">marine sediment metagenome</name>
    <dbReference type="NCBI Taxonomy" id="412755"/>
    <lineage>
        <taxon>unclassified sequences</taxon>
        <taxon>metagenomes</taxon>
        <taxon>ecological metagenomes</taxon>
    </lineage>
</organism>
<name>A0A0F9IJZ6_9ZZZZ</name>
<dbReference type="EMBL" id="LAZR01012240">
    <property type="protein sequence ID" value="KKM27877.1"/>
    <property type="molecule type" value="Genomic_DNA"/>
</dbReference>
<proteinExistence type="predicted"/>
<sequence>MANQLQSYQPCPACGRESKFIKEGVVNRCVNLQYVCTYCELEFTIATSNVAYKLATKLHQLEEGNGAS</sequence>
<dbReference type="AlphaFoldDB" id="A0A0F9IJZ6"/>
<comment type="caution">
    <text evidence="1">The sequence shown here is derived from an EMBL/GenBank/DDBJ whole genome shotgun (WGS) entry which is preliminary data.</text>
</comment>
<evidence type="ECO:0000313" key="1">
    <source>
        <dbReference type="EMBL" id="KKM27877.1"/>
    </source>
</evidence>
<accession>A0A0F9IJZ6</accession>
<gene>
    <name evidence="1" type="ORF">LCGC14_1570320</name>
</gene>